<dbReference type="RefSeq" id="WP_268879663.1">
    <property type="nucleotide sequence ID" value="NZ_CP114029.1"/>
</dbReference>
<reference evidence="2" key="1">
    <citation type="submission" date="2022-12" db="EMBL/GenBank/DDBJ databases">
        <title>Jiella pelagia sp. nov., isolated from phosphonate enriched culture of Northwest Pacific surface seawater.</title>
        <authorList>
            <person name="Shin D.Y."/>
            <person name="Hwang C.Y."/>
        </authorList>
    </citation>
    <scope>NUCLEOTIDE SEQUENCE</scope>
    <source>
        <strain evidence="2">HL-NP1</strain>
    </source>
</reference>
<keyword evidence="3" id="KW-1185">Reference proteome</keyword>
<dbReference type="EMBL" id="CP114029">
    <property type="protein sequence ID" value="WAP67211.1"/>
    <property type="molecule type" value="Genomic_DNA"/>
</dbReference>
<protein>
    <submittedName>
        <fullName evidence="2">Uncharacterized protein</fullName>
    </submittedName>
</protein>
<accession>A0ABY7BV15</accession>
<feature type="compositionally biased region" description="Basic and acidic residues" evidence="1">
    <location>
        <begin position="115"/>
        <end position="128"/>
    </location>
</feature>
<evidence type="ECO:0000313" key="3">
    <source>
        <dbReference type="Proteomes" id="UP001164020"/>
    </source>
</evidence>
<proteinExistence type="predicted"/>
<name>A0ABY7BV15_9HYPH</name>
<dbReference type="Proteomes" id="UP001164020">
    <property type="component" value="Chromosome"/>
</dbReference>
<sequence length="236" mass="25170">MTPLSPTDERRNALKSQTRSLINAVGGVLSAARILNIPQSMVSNYANPEMGNRFMPIHYVEMLEDAAGRAIVSDYLTRRMGASRAAGALEAADFTHLAQEFSELLTAGLTAFEDDRLTPAEPRGDRPGGGRSRRRPARHPRQGGKAMTGARFFETPAAVTVFAGIHLVARPGGRLAVAEAYAAFGRFCARRGEAPTARPVFTAALHKMAMKSGGGRDGEIITGLALRGPELTEAAP</sequence>
<evidence type="ECO:0000313" key="2">
    <source>
        <dbReference type="EMBL" id="WAP67211.1"/>
    </source>
</evidence>
<gene>
    <name evidence="2" type="ORF">OH818_16675</name>
</gene>
<feature type="region of interest" description="Disordered" evidence="1">
    <location>
        <begin position="115"/>
        <end position="147"/>
    </location>
</feature>
<organism evidence="2 3">
    <name type="scientific">Jiella pelagia</name>
    <dbReference type="NCBI Taxonomy" id="2986949"/>
    <lineage>
        <taxon>Bacteria</taxon>
        <taxon>Pseudomonadati</taxon>
        <taxon>Pseudomonadota</taxon>
        <taxon>Alphaproteobacteria</taxon>
        <taxon>Hyphomicrobiales</taxon>
        <taxon>Aurantimonadaceae</taxon>
        <taxon>Jiella</taxon>
    </lineage>
</organism>
<feature type="compositionally biased region" description="Basic residues" evidence="1">
    <location>
        <begin position="131"/>
        <end position="142"/>
    </location>
</feature>
<evidence type="ECO:0000256" key="1">
    <source>
        <dbReference type="SAM" id="MobiDB-lite"/>
    </source>
</evidence>